<dbReference type="InterPro" id="IPR028979">
    <property type="entry name" value="Ser_kin/Pase_Hpr-like_N_sf"/>
</dbReference>
<evidence type="ECO:0000256" key="2">
    <source>
        <dbReference type="PROSITE-ProRule" id="PRU00703"/>
    </source>
</evidence>
<dbReference type="InterPro" id="IPR029069">
    <property type="entry name" value="HotDog_dom_sf"/>
</dbReference>
<dbReference type="InterPro" id="IPR036388">
    <property type="entry name" value="WH-like_DNA-bd_sf"/>
</dbReference>
<organism evidence="4 5">
    <name type="scientific">Lapidilactobacillus dextrinicus DSM 20335</name>
    <dbReference type="NCBI Taxonomy" id="1423738"/>
    <lineage>
        <taxon>Bacteria</taxon>
        <taxon>Bacillati</taxon>
        <taxon>Bacillota</taxon>
        <taxon>Bacilli</taxon>
        <taxon>Lactobacillales</taxon>
        <taxon>Lactobacillaceae</taxon>
        <taxon>Lapidilactobacillus</taxon>
    </lineage>
</organism>
<dbReference type="PANTHER" id="PTHR43080:SF2">
    <property type="entry name" value="CBS DOMAIN-CONTAINING PROTEIN"/>
    <property type="match status" value="1"/>
</dbReference>
<dbReference type="PROSITE" id="PS51371">
    <property type="entry name" value="CBS"/>
    <property type="match status" value="1"/>
</dbReference>
<dbReference type="SMART" id="SM00116">
    <property type="entry name" value="CBS"/>
    <property type="match status" value="2"/>
</dbReference>
<dbReference type="SUPFAM" id="SSF54631">
    <property type="entry name" value="CBS-domain pair"/>
    <property type="match status" value="1"/>
</dbReference>
<dbReference type="STRING" id="1423738.FC84_GL000893"/>
<proteinExistence type="predicted"/>
<dbReference type="InterPro" id="IPR046342">
    <property type="entry name" value="CBS_dom_sf"/>
</dbReference>
<evidence type="ECO:0000313" key="5">
    <source>
        <dbReference type="Proteomes" id="UP000051813"/>
    </source>
</evidence>
<dbReference type="Proteomes" id="UP000051813">
    <property type="component" value="Unassembled WGS sequence"/>
</dbReference>
<reference evidence="4 5" key="1">
    <citation type="journal article" date="2015" name="Genome Announc.">
        <title>Expanding the biotechnology potential of lactobacilli through comparative genomics of 213 strains and associated genera.</title>
        <authorList>
            <person name="Sun Z."/>
            <person name="Harris H.M."/>
            <person name="McCann A."/>
            <person name="Guo C."/>
            <person name="Argimon S."/>
            <person name="Zhang W."/>
            <person name="Yang X."/>
            <person name="Jeffery I.B."/>
            <person name="Cooney J.C."/>
            <person name="Kagawa T.F."/>
            <person name="Liu W."/>
            <person name="Song Y."/>
            <person name="Salvetti E."/>
            <person name="Wrobel A."/>
            <person name="Rasinkangas P."/>
            <person name="Parkhill J."/>
            <person name="Rea M.C."/>
            <person name="O'Sullivan O."/>
            <person name="Ritari J."/>
            <person name="Douillard F.P."/>
            <person name="Paul Ross R."/>
            <person name="Yang R."/>
            <person name="Briner A.E."/>
            <person name="Felis G.E."/>
            <person name="de Vos W.M."/>
            <person name="Barrangou R."/>
            <person name="Klaenhammer T.R."/>
            <person name="Caufield P.W."/>
            <person name="Cui Y."/>
            <person name="Zhang H."/>
            <person name="O'Toole P.W."/>
        </authorList>
    </citation>
    <scope>NUCLEOTIDE SEQUENCE [LARGE SCALE GENOMIC DNA]</scope>
    <source>
        <strain evidence="4 5">DSM 20335</strain>
    </source>
</reference>
<dbReference type="Gene3D" id="3.10.129.10">
    <property type="entry name" value="Hotdog Thioesterase"/>
    <property type="match status" value="1"/>
</dbReference>
<dbReference type="InterPro" id="IPR051257">
    <property type="entry name" value="Diverse_CBS-Domain"/>
</dbReference>
<dbReference type="InterPro" id="IPR000644">
    <property type="entry name" value="CBS_dom"/>
</dbReference>
<dbReference type="Gene3D" id="3.40.1390.20">
    <property type="entry name" value="HprK N-terminal domain-like"/>
    <property type="match status" value="1"/>
</dbReference>
<sequence length="441" mass="49009">MATKHEEIIHYLEKLPIGRKVSVRAIARDLKVSEGTAYRAIKSAETNGLVATIERVGTVRIEKDRPKKIDELSFADVLDVIDGRVLGGANGLDKELNKFVIGAMTETAMIPYISPMSLVIVGNRDEAQKIALTHGAAVLITGGFDATKENIDLADEAALPLISTNYDTFTVASLINREISNKNIQQEIMTVADVFAPVDQIQVLRQTQKVADYQALRRSTNNTRFAVVTDKGRLVGVVTLQDVKGFSEGTLLDKVMVKNPITVTRHTSLANAIHLLTSNSIDLLPVVNRNFDLVGVVNRNNVQALDQPLSHERTWTLQYQISESMYTIEHEQVETDAIFPDWGVHTTPQMANELGALSIGVLSEFITLATTRSLRIYQQKASMVDQIDLNYFRLVQIDHDLEIHLNVVNENRRLATFDVDMISDHTLVAKALVTCQIIEEI</sequence>
<dbReference type="Pfam" id="PF07085">
    <property type="entry name" value="DRTGG"/>
    <property type="match status" value="1"/>
</dbReference>
<evidence type="ECO:0000259" key="3">
    <source>
        <dbReference type="PROSITE" id="PS51371"/>
    </source>
</evidence>
<name>A0A0R2BKW2_9LACO</name>
<feature type="domain" description="CBS" evidence="3">
    <location>
        <begin position="256"/>
        <end position="313"/>
    </location>
</feature>
<dbReference type="EMBL" id="AYYK01000017">
    <property type="protein sequence ID" value="KRM78452.1"/>
    <property type="molecule type" value="Genomic_DNA"/>
</dbReference>
<dbReference type="Gene3D" id="1.10.10.10">
    <property type="entry name" value="Winged helix-like DNA-binding domain superfamily/Winged helix DNA-binding domain"/>
    <property type="match status" value="1"/>
</dbReference>
<dbReference type="PANTHER" id="PTHR43080">
    <property type="entry name" value="CBS DOMAIN-CONTAINING PROTEIN CBSX3, MITOCHONDRIAL"/>
    <property type="match status" value="1"/>
</dbReference>
<dbReference type="SUPFAM" id="SSF75138">
    <property type="entry name" value="HprK N-terminal domain-like"/>
    <property type="match status" value="1"/>
</dbReference>
<keyword evidence="1 2" id="KW-0129">CBS domain</keyword>
<dbReference type="InterPro" id="IPR010766">
    <property type="entry name" value="DRTGG"/>
</dbReference>
<accession>A0A0R2BKW2</accession>
<dbReference type="OrthoDB" id="1790451at2"/>
<dbReference type="AlphaFoldDB" id="A0A0R2BKW2"/>
<dbReference type="PATRIC" id="fig|1423738.3.peg.903"/>
<comment type="caution">
    <text evidence="4">The sequence shown here is derived from an EMBL/GenBank/DDBJ whole genome shotgun (WGS) entry which is preliminary data.</text>
</comment>
<dbReference type="SUPFAM" id="SSF54637">
    <property type="entry name" value="Thioesterase/thiol ester dehydrase-isomerase"/>
    <property type="match status" value="1"/>
</dbReference>
<dbReference type="RefSeq" id="WP_057757388.1">
    <property type="nucleotide sequence ID" value="NZ_AYYK01000017.1"/>
</dbReference>
<evidence type="ECO:0000313" key="4">
    <source>
        <dbReference type="EMBL" id="KRM78452.1"/>
    </source>
</evidence>
<evidence type="ECO:0000256" key="1">
    <source>
        <dbReference type="ARBA" id="ARBA00023122"/>
    </source>
</evidence>
<gene>
    <name evidence="4" type="ORF">FC84_GL000893</name>
</gene>
<dbReference type="Gene3D" id="3.10.580.10">
    <property type="entry name" value="CBS-domain"/>
    <property type="match status" value="1"/>
</dbReference>
<keyword evidence="5" id="KW-1185">Reference proteome</keyword>
<dbReference type="Pfam" id="PF00571">
    <property type="entry name" value="CBS"/>
    <property type="match status" value="2"/>
</dbReference>
<protein>
    <recommendedName>
        <fullName evidence="3">CBS domain-containing protein</fullName>
    </recommendedName>
</protein>